<dbReference type="InterPro" id="IPR005829">
    <property type="entry name" value="Sugar_transporter_CS"/>
</dbReference>
<organism evidence="8">
    <name type="scientific">Drosophila rhopaloa</name>
    <name type="common">Fruit fly</name>
    <dbReference type="NCBI Taxonomy" id="1041015"/>
    <lineage>
        <taxon>Eukaryota</taxon>
        <taxon>Metazoa</taxon>
        <taxon>Ecdysozoa</taxon>
        <taxon>Arthropoda</taxon>
        <taxon>Hexapoda</taxon>
        <taxon>Insecta</taxon>
        <taxon>Pterygota</taxon>
        <taxon>Neoptera</taxon>
        <taxon>Endopterygota</taxon>
        <taxon>Diptera</taxon>
        <taxon>Brachycera</taxon>
        <taxon>Muscomorpha</taxon>
        <taxon>Ephydroidea</taxon>
        <taxon>Drosophilidae</taxon>
        <taxon>Drosophila</taxon>
        <taxon>Sophophora</taxon>
    </lineage>
</organism>
<feature type="transmembrane region" description="Helical" evidence="6">
    <location>
        <begin position="217"/>
        <end position="242"/>
    </location>
</feature>
<dbReference type="PROSITE" id="PS00216">
    <property type="entry name" value="SUGAR_TRANSPORT_1"/>
    <property type="match status" value="1"/>
</dbReference>
<keyword evidence="4 6" id="KW-1133">Transmembrane helix</keyword>
<evidence type="ECO:0000259" key="7">
    <source>
        <dbReference type="PROSITE" id="PS50850"/>
    </source>
</evidence>
<feature type="transmembrane region" description="Helical" evidence="6">
    <location>
        <begin position="174"/>
        <end position="196"/>
    </location>
</feature>
<evidence type="ECO:0000256" key="4">
    <source>
        <dbReference type="ARBA" id="ARBA00022989"/>
    </source>
</evidence>
<feature type="transmembrane region" description="Helical" evidence="6">
    <location>
        <begin position="27"/>
        <end position="46"/>
    </location>
</feature>
<comment type="subcellular location">
    <subcellularLocation>
        <location evidence="1">Membrane</location>
        <topology evidence="1">Multi-pass membrane protein</topology>
    </subcellularLocation>
</comment>
<dbReference type="CDD" id="cd17387">
    <property type="entry name" value="MFS_MFSD14"/>
    <property type="match status" value="1"/>
</dbReference>
<dbReference type="GO" id="GO:0022857">
    <property type="term" value="F:transmembrane transporter activity"/>
    <property type="evidence" value="ECO:0007669"/>
    <property type="project" value="InterPro"/>
</dbReference>
<dbReference type="PRINTS" id="PR01035">
    <property type="entry name" value="TCRTETA"/>
</dbReference>
<dbReference type="InterPro" id="IPR011701">
    <property type="entry name" value="MFS"/>
</dbReference>
<dbReference type="Pfam" id="PF07690">
    <property type="entry name" value="MFS_1"/>
    <property type="match status" value="1"/>
</dbReference>
<accession>A0A6P4E1U7</accession>
<dbReference type="InterPro" id="IPR001958">
    <property type="entry name" value="Tet-R_TetA/multi-R_MdtG-like"/>
</dbReference>
<feature type="transmembrane region" description="Helical" evidence="6">
    <location>
        <begin position="112"/>
        <end position="135"/>
    </location>
</feature>
<reference evidence="8" key="1">
    <citation type="submission" date="2025-08" db="UniProtKB">
        <authorList>
            <consortium name="RefSeq"/>
        </authorList>
    </citation>
    <scope>IDENTIFICATION</scope>
</reference>
<dbReference type="OrthoDB" id="419616at2759"/>
<dbReference type="PROSITE" id="PS50850">
    <property type="entry name" value="MFS"/>
    <property type="match status" value="1"/>
</dbReference>
<evidence type="ECO:0000256" key="3">
    <source>
        <dbReference type="ARBA" id="ARBA00022692"/>
    </source>
</evidence>
<dbReference type="PANTHER" id="PTHR23504:SF1">
    <property type="entry name" value="GH21943P-RELATED"/>
    <property type="match status" value="1"/>
</dbReference>
<feature type="transmembrane region" description="Helical" evidence="6">
    <location>
        <begin position="90"/>
        <end position="106"/>
    </location>
</feature>
<feature type="transmembrane region" description="Helical" evidence="6">
    <location>
        <begin position="295"/>
        <end position="313"/>
    </location>
</feature>
<dbReference type="GO" id="GO:0016020">
    <property type="term" value="C:membrane"/>
    <property type="evidence" value="ECO:0007669"/>
    <property type="project" value="UniProtKB-SubCell"/>
</dbReference>
<feature type="transmembrane region" description="Helical" evidence="6">
    <location>
        <begin position="262"/>
        <end position="283"/>
    </location>
</feature>
<feature type="transmembrane region" description="Helical" evidence="6">
    <location>
        <begin position="319"/>
        <end position="342"/>
    </location>
</feature>
<dbReference type="SUPFAM" id="SSF103473">
    <property type="entry name" value="MFS general substrate transporter"/>
    <property type="match status" value="1"/>
</dbReference>
<gene>
    <name evidence="8" type="primary">LOC108038145</name>
</gene>
<protein>
    <submittedName>
        <fullName evidence="8">Hippocampus abundant transcript-like protein 1</fullName>
    </submittedName>
</protein>
<feature type="domain" description="Major facilitator superfamily (MFS) profile" evidence="7">
    <location>
        <begin position="23"/>
        <end position="424"/>
    </location>
</feature>
<evidence type="ECO:0000256" key="5">
    <source>
        <dbReference type="ARBA" id="ARBA00023136"/>
    </source>
</evidence>
<keyword evidence="3 6" id="KW-0812">Transmembrane</keyword>
<dbReference type="AlphaFoldDB" id="A0A6P4E1U7"/>
<dbReference type="RefSeq" id="XP_016970364.2">
    <property type="nucleotide sequence ID" value="XM_017114875.2"/>
</dbReference>
<keyword evidence="2" id="KW-0813">Transport</keyword>
<feature type="transmembrane region" description="Helical" evidence="6">
    <location>
        <begin position="354"/>
        <end position="378"/>
    </location>
</feature>
<dbReference type="InterPro" id="IPR020846">
    <property type="entry name" value="MFS_dom"/>
</dbReference>
<evidence type="ECO:0000256" key="2">
    <source>
        <dbReference type="ARBA" id="ARBA00022448"/>
    </source>
</evidence>
<evidence type="ECO:0000256" key="1">
    <source>
        <dbReference type="ARBA" id="ARBA00004141"/>
    </source>
</evidence>
<feature type="transmembrane region" description="Helical" evidence="6">
    <location>
        <begin position="147"/>
        <end position="168"/>
    </location>
</feature>
<evidence type="ECO:0000256" key="6">
    <source>
        <dbReference type="SAM" id="Phobius"/>
    </source>
</evidence>
<feature type="transmembrane region" description="Helical" evidence="6">
    <location>
        <begin position="398"/>
        <end position="419"/>
    </location>
</feature>
<sequence>MAKFGLKKLLVTLASISGIGKPGVTHILVVVFLEYFAWGLLTMPMIATLKETFPDHTFLMNGLVMGVKGILSFLSAPLIGALSDIYGRKLLLLITVIFTCLPIPMMTIDTWWFFAISAISGILGVSFSVVFAYVADVTTKEERTRSYGFVSATFAASLVIAPALGNLIMELYGINTVVFIATLVSTTNVMFVLLAVPESLPRKVRSSGLSWKQADPFLALLGVCSDPNILLLCIVVFMFLLPEAGEYSSVPAYLKLTMGFDFVELSMLVAFMAILSISVNVTLGSIVKTIGAKRSILLGLLLELLQLILYAVGDEKWQMWLAGNVAALSSITFPAVSAYVSLYTDGESQGAVQGMITGMSGLCNGLGPAIFGIVFYLSDMDLSEDRVLIRSVNGDRTVAGPFMFGAISVFIGILLASYIPDEKTARGKKEEFSALKYIIEMDEGVAKS</sequence>
<feature type="transmembrane region" description="Helical" evidence="6">
    <location>
        <begin position="58"/>
        <end position="78"/>
    </location>
</feature>
<dbReference type="PANTHER" id="PTHR23504">
    <property type="entry name" value="MAJOR FACILITATOR SUPERFAMILY DOMAIN-CONTAINING PROTEIN 10"/>
    <property type="match status" value="1"/>
</dbReference>
<evidence type="ECO:0000313" key="8">
    <source>
        <dbReference type="RefSeq" id="XP_016970364.1"/>
    </source>
</evidence>
<proteinExistence type="predicted"/>
<dbReference type="GeneID" id="108038145"/>
<name>A0A6P4E1U7_DRORH</name>
<dbReference type="InterPro" id="IPR036259">
    <property type="entry name" value="MFS_trans_sf"/>
</dbReference>
<keyword evidence="5 6" id="KW-0472">Membrane</keyword>
<dbReference type="Gene3D" id="1.20.1250.20">
    <property type="entry name" value="MFS general substrate transporter like domains"/>
    <property type="match status" value="1"/>
</dbReference>
<dbReference type="RefSeq" id="XP_016970364.1">
    <property type="nucleotide sequence ID" value="XM_017114875.1"/>
</dbReference>